<dbReference type="PANTHER" id="PTHR40743:SF1">
    <property type="entry name" value="POSSIBLE GLYCOSYLTRANSFERASE"/>
    <property type="match status" value="1"/>
</dbReference>
<reference evidence="1 2" key="1">
    <citation type="submission" date="2015-09" db="EMBL/GenBank/DDBJ databases">
        <authorList>
            <consortium name="Swine Surveillance"/>
        </authorList>
    </citation>
    <scope>NUCLEOTIDE SEQUENCE [LARGE SCALE GENOMIC DNA]</scope>
    <source>
        <strain evidence="1 2">CECT 7688</strain>
    </source>
</reference>
<keyword evidence="2" id="KW-1185">Reference proteome</keyword>
<evidence type="ECO:0000313" key="2">
    <source>
        <dbReference type="Proteomes" id="UP000054823"/>
    </source>
</evidence>
<dbReference type="PANTHER" id="PTHR40743">
    <property type="entry name" value="NUCLEOTIDE-DIPHOSPHO-SUGAR TRANSFERASE CONTAINING PROTEIN"/>
    <property type="match status" value="1"/>
</dbReference>
<dbReference type="Gene3D" id="3.40.50.11340">
    <property type="match status" value="1"/>
</dbReference>
<dbReference type="Proteomes" id="UP000054823">
    <property type="component" value="Unassembled WGS sequence"/>
</dbReference>
<organism evidence="1 2">
    <name type="scientific">Shimia marina</name>
    <dbReference type="NCBI Taxonomy" id="321267"/>
    <lineage>
        <taxon>Bacteria</taxon>
        <taxon>Pseudomonadati</taxon>
        <taxon>Pseudomonadota</taxon>
        <taxon>Alphaproteobacteria</taxon>
        <taxon>Rhodobacterales</taxon>
        <taxon>Roseobacteraceae</taxon>
    </lineage>
</organism>
<evidence type="ECO:0000313" key="1">
    <source>
        <dbReference type="EMBL" id="CUH51514.1"/>
    </source>
</evidence>
<dbReference type="EMBL" id="CYPW01000006">
    <property type="protein sequence ID" value="CUH51514.1"/>
    <property type="molecule type" value="Genomic_DNA"/>
</dbReference>
<protein>
    <submittedName>
        <fullName evidence="1">Uncharacterized protein</fullName>
    </submittedName>
</protein>
<dbReference type="STRING" id="321267.SHM7688_00951"/>
<proteinExistence type="predicted"/>
<name>A0A0P1EM81_9RHOB</name>
<dbReference type="AlphaFoldDB" id="A0A0P1EM81"/>
<accession>A0A0P1EM81</accession>
<sequence>MRGSHWLVNPAGGINERAKVSASLAKNSRIPAPASIVRRPYLFIDAQHGLGNRMRALASAACIADATERQLVVIWRRDHHCQADMVDVFDYAGPVVADDSDDVMRDSAAKVYNYMEIEPGAQFQEPVLPDSQRFASQHIYIRSAYTLNSPYYSWEHEDRFLHGLRPSQPVLDLLNQVPFPSDVSAHIRMATGDGFDHLSWEAPENWPAIRHEELKLWRAQSHVSAFITRLDALVAEGACDSLFVACDLPETYVTLQERYGDRLRNLPRDLYDRSCAQAQYALADMMLLARSKRFLASSGSSFSDVARRLAPRGCQFEQSGVDF</sequence>
<gene>
    <name evidence="1" type="ORF">SHM7688_00951</name>
</gene>
<dbReference type="Gene3D" id="3.40.50.11350">
    <property type="match status" value="1"/>
</dbReference>